<dbReference type="SUPFAM" id="SSF103473">
    <property type="entry name" value="MFS general substrate transporter"/>
    <property type="match status" value="1"/>
</dbReference>
<feature type="transmembrane region" description="Helical" evidence="7">
    <location>
        <begin position="512"/>
        <end position="533"/>
    </location>
</feature>
<keyword evidence="3 7" id="KW-1133">Transmembrane helix</keyword>
<dbReference type="Pfam" id="PF07690">
    <property type="entry name" value="MFS_1"/>
    <property type="match status" value="1"/>
</dbReference>
<dbReference type="CDD" id="cd17323">
    <property type="entry name" value="MFS_Tpo1_MDR_like"/>
    <property type="match status" value="1"/>
</dbReference>
<keyword evidence="10" id="KW-1185">Reference proteome</keyword>
<dbReference type="GO" id="GO:0005886">
    <property type="term" value="C:plasma membrane"/>
    <property type="evidence" value="ECO:0007669"/>
    <property type="project" value="TreeGrafter"/>
</dbReference>
<dbReference type="InterPro" id="IPR020846">
    <property type="entry name" value="MFS_dom"/>
</dbReference>
<keyword evidence="5" id="KW-0325">Glycoprotein</keyword>
<comment type="caution">
    <text evidence="9">The sequence shown here is derived from an EMBL/GenBank/DDBJ whole genome shotgun (WGS) entry which is preliminary data.</text>
</comment>
<dbReference type="PANTHER" id="PTHR23502">
    <property type="entry name" value="MAJOR FACILITATOR SUPERFAMILY"/>
    <property type="match status" value="1"/>
</dbReference>
<comment type="subcellular location">
    <subcellularLocation>
        <location evidence="1">Membrane</location>
        <topology evidence="1">Multi-pass membrane protein</topology>
    </subcellularLocation>
</comment>
<dbReference type="Proteomes" id="UP001140502">
    <property type="component" value="Unassembled WGS sequence"/>
</dbReference>
<dbReference type="InterPro" id="IPR036259">
    <property type="entry name" value="MFS_trans_sf"/>
</dbReference>
<feature type="transmembrane region" description="Helical" evidence="7">
    <location>
        <begin position="408"/>
        <end position="432"/>
    </location>
</feature>
<evidence type="ECO:0000256" key="2">
    <source>
        <dbReference type="ARBA" id="ARBA00022692"/>
    </source>
</evidence>
<feature type="domain" description="Major facilitator superfamily (MFS) profile" evidence="8">
    <location>
        <begin position="137"/>
        <end position="568"/>
    </location>
</feature>
<evidence type="ECO:0000256" key="1">
    <source>
        <dbReference type="ARBA" id="ARBA00004141"/>
    </source>
</evidence>
<feature type="transmembrane region" description="Helical" evidence="7">
    <location>
        <begin position="297"/>
        <end position="321"/>
    </location>
</feature>
<dbReference type="OrthoDB" id="3357846at2759"/>
<protein>
    <recommendedName>
        <fullName evidence="8">Major facilitator superfamily (MFS) profile domain-containing protein</fullName>
    </recommendedName>
</protein>
<evidence type="ECO:0000313" key="10">
    <source>
        <dbReference type="Proteomes" id="UP001140502"/>
    </source>
</evidence>
<organism evidence="9 10">
    <name type="scientific">Fusarium piperis</name>
    <dbReference type="NCBI Taxonomy" id="1435070"/>
    <lineage>
        <taxon>Eukaryota</taxon>
        <taxon>Fungi</taxon>
        <taxon>Dikarya</taxon>
        <taxon>Ascomycota</taxon>
        <taxon>Pezizomycotina</taxon>
        <taxon>Sordariomycetes</taxon>
        <taxon>Hypocreomycetidae</taxon>
        <taxon>Hypocreales</taxon>
        <taxon>Nectriaceae</taxon>
        <taxon>Fusarium</taxon>
        <taxon>Fusarium solani species complex</taxon>
    </lineage>
</organism>
<feature type="transmembrane region" description="Helical" evidence="7">
    <location>
        <begin position="262"/>
        <end position="285"/>
    </location>
</feature>
<dbReference type="EMBL" id="JAPEUR010000145">
    <property type="protein sequence ID" value="KAJ4318202.1"/>
    <property type="molecule type" value="Genomic_DNA"/>
</dbReference>
<feature type="transmembrane region" description="Helical" evidence="7">
    <location>
        <begin position="545"/>
        <end position="563"/>
    </location>
</feature>
<feature type="compositionally biased region" description="Basic and acidic residues" evidence="6">
    <location>
        <begin position="72"/>
        <end position="81"/>
    </location>
</feature>
<evidence type="ECO:0000256" key="7">
    <source>
        <dbReference type="SAM" id="Phobius"/>
    </source>
</evidence>
<gene>
    <name evidence="9" type="ORF">N0V84_006958</name>
</gene>
<feature type="transmembrane region" description="Helical" evidence="7">
    <location>
        <begin position="175"/>
        <end position="193"/>
    </location>
</feature>
<dbReference type="AlphaFoldDB" id="A0A9W8WAU3"/>
<reference evidence="9" key="1">
    <citation type="submission" date="2022-10" db="EMBL/GenBank/DDBJ databases">
        <title>Tapping the CABI collections for fungal endophytes: first genome assemblies for Collariella, Neodidymelliopsis, Ascochyta clinopodiicola, Didymella pomorum, Didymosphaeria variabile, Neocosmospora piperis and Neocucurbitaria cava.</title>
        <authorList>
            <person name="Hill R."/>
        </authorList>
    </citation>
    <scope>NUCLEOTIDE SEQUENCE</scope>
    <source>
        <strain evidence="9">IMI 366586</strain>
    </source>
</reference>
<dbReference type="PANTHER" id="PTHR23502:SF23">
    <property type="entry name" value="FLUCONAZOLE RESISTANCE PROTEIN 1"/>
    <property type="match status" value="1"/>
</dbReference>
<name>A0A9W8WAU3_9HYPO</name>
<dbReference type="InterPro" id="IPR011701">
    <property type="entry name" value="MFS"/>
</dbReference>
<evidence type="ECO:0000256" key="4">
    <source>
        <dbReference type="ARBA" id="ARBA00023136"/>
    </source>
</evidence>
<feature type="region of interest" description="Disordered" evidence="6">
    <location>
        <begin position="42"/>
        <end position="104"/>
    </location>
</feature>
<dbReference type="PROSITE" id="PS50850">
    <property type="entry name" value="MFS"/>
    <property type="match status" value="1"/>
</dbReference>
<dbReference type="GO" id="GO:1990961">
    <property type="term" value="P:xenobiotic detoxification by transmembrane export across the plasma membrane"/>
    <property type="evidence" value="ECO:0007669"/>
    <property type="project" value="TreeGrafter"/>
</dbReference>
<evidence type="ECO:0000256" key="5">
    <source>
        <dbReference type="ARBA" id="ARBA00023180"/>
    </source>
</evidence>
<feature type="transmembrane region" description="Helical" evidence="7">
    <location>
        <begin position="230"/>
        <end position="250"/>
    </location>
</feature>
<dbReference type="Gene3D" id="1.20.1250.20">
    <property type="entry name" value="MFS general substrate transporter like domains"/>
    <property type="match status" value="1"/>
</dbReference>
<feature type="transmembrane region" description="Helical" evidence="7">
    <location>
        <begin position="447"/>
        <end position="469"/>
    </location>
</feature>
<feature type="transmembrane region" description="Helical" evidence="7">
    <location>
        <begin position="135"/>
        <end position="155"/>
    </location>
</feature>
<feature type="compositionally biased region" description="Low complexity" evidence="6">
    <location>
        <begin position="59"/>
        <end position="71"/>
    </location>
</feature>
<evidence type="ECO:0000256" key="6">
    <source>
        <dbReference type="SAM" id="MobiDB-lite"/>
    </source>
</evidence>
<keyword evidence="2 7" id="KW-0812">Transmembrane</keyword>
<sequence length="579" mass="63553">MAFRESIQDVVRDAPLGQLVRFLTNNRLFKYPEEQPNFKLPESWTRITSDAGPNRIPGSETASSSTLSNSSREQEAVEQHDVSNSAELDLENKEFPRGKSTRLTPKTTGDGTILVDWYNEQDTANPHNWSNLRRALLALLICLYTFVVYLSSAIYSPSTEGVMKKFGVSNLEATLGLAMYVLGYGVGPLLFSPLSEIPRIGRNPIYIITMAIFVVLSIPTALVGNFPGLIVLRFLQGFFGSPCLAAGGASMGDMYSMVHLPFAMIAWVAAMSSSLGPLLSGFAVTAKNWRWSLYESIWVSAPVLIALFIFMPETSAPNILLRRAQRLRKLTGNQKLMSQSEINHNHLTVSGIAMDALIKPLEITIKDPAVLFVQVYSAIVYGIYYSYFEVFPLVYPVFYGMNLGQVGLVFLCIAVGCIIAIIAYGSFLYFVVTPRIKKVGMGPQENVLLAGLPTSFGPTIGLFMFAWTARASVHWIVPTIGITIYAGSVFTVLQCMFIYIPLSYPQYAASLFAANDLFRSALASGSILFAHPLYENLGIGKGTSLLGGLSVIGIIGMWLLYFYGAKLRALSKFATYAEG</sequence>
<dbReference type="GO" id="GO:0015244">
    <property type="term" value="F:fluconazole transmembrane transporter activity"/>
    <property type="evidence" value="ECO:0007669"/>
    <property type="project" value="TreeGrafter"/>
</dbReference>
<feature type="transmembrane region" description="Helical" evidence="7">
    <location>
        <begin position="369"/>
        <end position="388"/>
    </location>
</feature>
<feature type="transmembrane region" description="Helical" evidence="7">
    <location>
        <begin position="205"/>
        <end position="224"/>
    </location>
</feature>
<keyword evidence="4 7" id="KW-0472">Membrane</keyword>
<evidence type="ECO:0000313" key="9">
    <source>
        <dbReference type="EMBL" id="KAJ4318202.1"/>
    </source>
</evidence>
<evidence type="ECO:0000259" key="8">
    <source>
        <dbReference type="PROSITE" id="PS50850"/>
    </source>
</evidence>
<accession>A0A9W8WAU3</accession>
<proteinExistence type="predicted"/>
<evidence type="ECO:0000256" key="3">
    <source>
        <dbReference type="ARBA" id="ARBA00022989"/>
    </source>
</evidence>
<feature type="transmembrane region" description="Helical" evidence="7">
    <location>
        <begin position="475"/>
        <end position="500"/>
    </location>
</feature>